<dbReference type="Proteomes" id="UP000198935">
    <property type="component" value="Unassembled WGS sequence"/>
</dbReference>
<evidence type="ECO:0000313" key="1">
    <source>
        <dbReference type="EMBL" id="SDZ57523.1"/>
    </source>
</evidence>
<evidence type="ECO:0000313" key="2">
    <source>
        <dbReference type="Proteomes" id="UP000198935"/>
    </source>
</evidence>
<gene>
    <name evidence="1" type="ORF">SAMN05421736_11879</name>
</gene>
<protein>
    <submittedName>
        <fullName evidence="1">Uncharacterized protein</fullName>
    </submittedName>
</protein>
<proteinExistence type="predicted"/>
<sequence>MDLNVTDEEVEKAQKIMSIIIELDEEALDMDNLPNNSEKEINRLSNEAKDFYYQYKELSDQSYGQLKQEDVLFFISSYFNGHSVDTTFQISESEYTTMSSIRTKEWKVSNQRVKDILILVDAHGTGWAFAIA</sequence>
<dbReference type="EMBL" id="FNPI01000018">
    <property type="protein sequence ID" value="SDZ57523.1"/>
    <property type="molecule type" value="Genomic_DNA"/>
</dbReference>
<keyword evidence="2" id="KW-1185">Reference proteome</keyword>
<organism evidence="1 2">
    <name type="scientific">Evansella caseinilytica</name>
    <dbReference type="NCBI Taxonomy" id="1503961"/>
    <lineage>
        <taxon>Bacteria</taxon>
        <taxon>Bacillati</taxon>
        <taxon>Bacillota</taxon>
        <taxon>Bacilli</taxon>
        <taxon>Bacillales</taxon>
        <taxon>Bacillaceae</taxon>
        <taxon>Evansella</taxon>
    </lineage>
</organism>
<dbReference type="AlphaFoldDB" id="A0A1H3U4X2"/>
<reference evidence="2" key="1">
    <citation type="submission" date="2016-10" db="EMBL/GenBank/DDBJ databases">
        <authorList>
            <person name="Varghese N."/>
            <person name="Submissions S."/>
        </authorList>
    </citation>
    <scope>NUCLEOTIDE SEQUENCE [LARGE SCALE GENOMIC DNA]</scope>
    <source>
        <strain evidence="2">SP</strain>
    </source>
</reference>
<name>A0A1H3U4X2_9BACI</name>
<accession>A0A1H3U4X2</accession>